<name>A0A8C6U573_9GOBI</name>
<accession>A0A8C6U573</accession>
<keyword evidence="3" id="KW-1185">Reference proteome</keyword>
<reference evidence="2" key="1">
    <citation type="submission" date="2025-08" db="UniProtKB">
        <authorList>
            <consortium name="Ensembl"/>
        </authorList>
    </citation>
    <scope>IDENTIFICATION</scope>
</reference>
<dbReference type="Proteomes" id="UP000694523">
    <property type="component" value="Unplaced"/>
</dbReference>
<organism evidence="2 3">
    <name type="scientific">Neogobius melanostomus</name>
    <name type="common">round goby</name>
    <dbReference type="NCBI Taxonomy" id="47308"/>
    <lineage>
        <taxon>Eukaryota</taxon>
        <taxon>Metazoa</taxon>
        <taxon>Chordata</taxon>
        <taxon>Craniata</taxon>
        <taxon>Vertebrata</taxon>
        <taxon>Euteleostomi</taxon>
        <taxon>Actinopterygii</taxon>
        <taxon>Neopterygii</taxon>
        <taxon>Teleostei</taxon>
        <taxon>Neoteleostei</taxon>
        <taxon>Acanthomorphata</taxon>
        <taxon>Gobiaria</taxon>
        <taxon>Gobiiformes</taxon>
        <taxon>Gobioidei</taxon>
        <taxon>Gobiidae</taxon>
        <taxon>Benthophilinae</taxon>
        <taxon>Neogobiini</taxon>
        <taxon>Neogobius</taxon>
    </lineage>
</organism>
<dbReference type="AlphaFoldDB" id="A0A8C6U573"/>
<proteinExistence type="predicted"/>
<sequence length="21" mass="1953">VPGAEDDPVLSAAVGVDGVEG</sequence>
<evidence type="ECO:0000313" key="2">
    <source>
        <dbReference type="Ensembl" id="ENSNMLP00000032100.1"/>
    </source>
</evidence>
<evidence type="ECO:0000256" key="1">
    <source>
        <dbReference type="SAM" id="MobiDB-lite"/>
    </source>
</evidence>
<protein>
    <submittedName>
        <fullName evidence="2">Uncharacterized protein</fullName>
    </submittedName>
</protein>
<evidence type="ECO:0000313" key="3">
    <source>
        <dbReference type="Proteomes" id="UP000694523"/>
    </source>
</evidence>
<reference evidence="2" key="2">
    <citation type="submission" date="2025-09" db="UniProtKB">
        <authorList>
            <consortium name="Ensembl"/>
        </authorList>
    </citation>
    <scope>IDENTIFICATION</scope>
</reference>
<feature type="region of interest" description="Disordered" evidence="1">
    <location>
        <begin position="1"/>
        <end position="21"/>
    </location>
</feature>
<dbReference type="Ensembl" id="ENSNMLT00000035758.1">
    <property type="protein sequence ID" value="ENSNMLP00000032100.1"/>
    <property type="gene ID" value="ENSNMLG00000020081.1"/>
</dbReference>